<dbReference type="RefSeq" id="WP_163967966.1">
    <property type="nucleotide sequence ID" value="NZ_JAAIVB010000078.1"/>
</dbReference>
<dbReference type="InterPro" id="IPR033738">
    <property type="entry name" value="AsnB_N"/>
</dbReference>
<dbReference type="GO" id="GO:0006529">
    <property type="term" value="P:asparagine biosynthetic process"/>
    <property type="evidence" value="ECO:0007669"/>
    <property type="project" value="InterPro"/>
</dbReference>
<evidence type="ECO:0000256" key="1">
    <source>
        <dbReference type="ARBA" id="ARBA00005187"/>
    </source>
</evidence>
<dbReference type="PIRSF" id="PIRSF001589">
    <property type="entry name" value="Asn_synthetase_glu-h"/>
    <property type="match status" value="1"/>
</dbReference>
<dbReference type="InterPro" id="IPR001962">
    <property type="entry name" value="Asn_synthase"/>
</dbReference>
<dbReference type="InterPro" id="IPR006426">
    <property type="entry name" value="Asn_synth_AEB"/>
</dbReference>
<dbReference type="InterPro" id="IPR014729">
    <property type="entry name" value="Rossmann-like_a/b/a_fold"/>
</dbReference>
<reference evidence="10 11" key="1">
    <citation type="submission" date="2020-02" db="EMBL/GenBank/DDBJ databases">
        <authorList>
            <person name="Kim M.K."/>
        </authorList>
    </citation>
    <scope>NUCLEOTIDE SEQUENCE [LARGE SCALE GENOMIC DNA]</scope>
    <source>
        <strain evidence="10 11">17J57-3</strain>
    </source>
</reference>
<dbReference type="EC" id="6.3.5.4" evidence="3"/>
<evidence type="ECO:0000256" key="6">
    <source>
        <dbReference type="ARBA" id="ARBA00022962"/>
    </source>
</evidence>
<feature type="binding site" evidence="8">
    <location>
        <position position="138"/>
    </location>
    <ligand>
        <name>L-glutamine</name>
        <dbReference type="ChEBI" id="CHEBI:58359"/>
    </ligand>
</feature>
<keyword evidence="10" id="KW-0436">Ligase</keyword>
<dbReference type="GO" id="GO:0005829">
    <property type="term" value="C:cytosol"/>
    <property type="evidence" value="ECO:0007669"/>
    <property type="project" value="TreeGrafter"/>
</dbReference>
<evidence type="ECO:0000256" key="3">
    <source>
        <dbReference type="ARBA" id="ARBA00012737"/>
    </source>
</evidence>
<dbReference type="SUPFAM" id="SSF56235">
    <property type="entry name" value="N-terminal nucleophile aminohydrolases (Ntn hydrolases)"/>
    <property type="match status" value="1"/>
</dbReference>
<evidence type="ECO:0000256" key="5">
    <source>
        <dbReference type="ARBA" id="ARBA00022840"/>
    </source>
</evidence>
<comment type="catalytic activity">
    <reaction evidence="7">
        <text>L-aspartate + L-glutamine + ATP + H2O = L-asparagine + L-glutamate + AMP + diphosphate + H(+)</text>
        <dbReference type="Rhea" id="RHEA:12228"/>
        <dbReference type="ChEBI" id="CHEBI:15377"/>
        <dbReference type="ChEBI" id="CHEBI:15378"/>
        <dbReference type="ChEBI" id="CHEBI:29985"/>
        <dbReference type="ChEBI" id="CHEBI:29991"/>
        <dbReference type="ChEBI" id="CHEBI:30616"/>
        <dbReference type="ChEBI" id="CHEBI:33019"/>
        <dbReference type="ChEBI" id="CHEBI:58048"/>
        <dbReference type="ChEBI" id="CHEBI:58359"/>
        <dbReference type="ChEBI" id="CHEBI:456215"/>
        <dbReference type="EC" id="6.3.5.4"/>
    </reaction>
</comment>
<dbReference type="Pfam" id="PF13537">
    <property type="entry name" value="GATase_7"/>
    <property type="match status" value="1"/>
</dbReference>
<dbReference type="InterPro" id="IPR051786">
    <property type="entry name" value="ASN_synthetase/amidase"/>
</dbReference>
<dbReference type="AlphaFoldDB" id="A0A6B3SX12"/>
<dbReference type="GO" id="GO:0005524">
    <property type="term" value="F:ATP binding"/>
    <property type="evidence" value="ECO:0007669"/>
    <property type="project" value="UniProtKB-KW"/>
</dbReference>
<sequence length="670" mass="75642">MCGIAGIFSRDPMSPASVQAMTSLLRHRGPDDEGYVLFGSRDKPLLVCSGADTLPQAIGDAGLPYAPRHRLDDCTGIPVSLALGHRRLAIVDLSAMGHQPMCTPDQRYWIVHNGEIYNHIELRRELEACGHRFFSHSDTEVILAAYAEWGPQCLSRFDGMWAFAIYDVVDQELFLARDRFGIKPLYYWVSPCGTFCFASEIKAFTAFPGWSASLDHQAAYDYLAWGLNDQAEATMFAKVKQLEAGHYMRLNKAGLARAQERLPTVGWYKLEGRPFSGSRADAAVAFREHFIDAVRLHLRADVPVGSCLSGGLDSSSIVCVMNRLLAEEPAGAMQQSFSACAEEGRYDERKWIAEVVRHTGVQSHLVFPMFDKLFFELPLLTWQQDEPFGSTSVYAQWMVFQLAARHHVKVMLDGQGADEMLAGYHAFFGARFASLLRAGKLRELWKEVRQTKSAHGYSELEASMQMANVLLPDVLRQPLRAITGRDSIKPSWLDFRVLEAETSDPGRRFGHDMRSVGSLSRAQLTHNNLQRLLHWEDRNSMAHSIESRVPFLDHRLVEFSLGLPDEFKLSDGVTKRVLRSGMSGFLPDAVRDRPDKMGFETPEEIWIRKKAPDTFRRKMRQAIQASAGIFSADGMRLLEDVVSGKRPFNFAPWRIINFAEWLEVFSVKVR</sequence>
<dbReference type="SUPFAM" id="SSF52402">
    <property type="entry name" value="Adenine nucleotide alpha hydrolases-like"/>
    <property type="match status" value="1"/>
</dbReference>
<comment type="caution">
    <text evidence="10">The sequence shown here is derived from an EMBL/GenBank/DDBJ whole genome shotgun (WGS) entry which is preliminary data.</text>
</comment>
<dbReference type="Proteomes" id="UP000482155">
    <property type="component" value="Unassembled WGS sequence"/>
</dbReference>
<evidence type="ECO:0000256" key="2">
    <source>
        <dbReference type="ARBA" id="ARBA00005752"/>
    </source>
</evidence>
<feature type="domain" description="Glutamine amidotransferase type-2" evidence="9">
    <location>
        <begin position="2"/>
        <end position="253"/>
    </location>
</feature>
<evidence type="ECO:0000313" key="11">
    <source>
        <dbReference type="Proteomes" id="UP000482155"/>
    </source>
</evidence>
<dbReference type="InterPro" id="IPR029055">
    <property type="entry name" value="Ntn_hydrolases_N"/>
</dbReference>
<dbReference type="CDD" id="cd01991">
    <property type="entry name" value="Asn_synthase_B_C"/>
    <property type="match status" value="1"/>
</dbReference>
<gene>
    <name evidence="10" type="primary">asnB</name>
    <name evidence="10" type="ORF">G3574_23425</name>
</gene>
<evidence type="ECO:0000256" key="8">
    <source>
        <dbReference type="PIRSR" id="PIRSR001589-2"/>
    </source>
</evidence>
<dbReference type="InterPro" id="IPR017932">
    <property type="entry name" value="GATase_2_dom"/>
</dbReference>
<evidence type="ECO:0000313" key="10">
    <source>
        <dbReference type="EMBL" id="NEX64045.1"/>
    </source>
</evidence>
<evidence type="ECO:0000256" key="7">
    <source>
        <dbReference type="ARBA" id="ARBA00048741"/>
    </source>
</evidence>
<comment type="similarity">
    <text evidence="2">Belongs to the asparagine synthetase family.</text>
</comment>
<organism evidence="10 11">
    <name type="scientific">Noviherbaspirillum galbum</name>
    <dbReference type="NCBI Taxonomy" id="2709383"/>
    <lineage>
        <taxon>Bacteria</taxon>
        <taxon>Pseudomonadati</taxon>
        <taxon>Pseudomonadota</taxon>
        <taxon>Betaproteobacteria</taxon>
        <taxon>Burkholderiales</taxon>
        <taxon>Oxalobacteraceae</taxon>
        <taxon>Noviherbaspirillum</taxon>
    </lineage>
</organism>
<evidence type="ECO:0000256" key="4">
    <source>
        <dbReference type="ARBA" id="ARBA00022741"/>
    </source>
</evidence>
<dbReference type="NCBIfam" id="TIGR01536">
    <property type="entry name" value="asn_synth_AEB"/>
    <property type="match status" value="1"/>
</dbReference>
<dbReference type="EMBL" id="JAAIVB010000078">
    <property type="protein sequence ID" value="NEX64045.1"/>
    <property type="molecule type" value="Genomic_DNA"/>
</dbReference>
<dbReference type="Gene3D" id="3.60.20.10">
    <property type="entry name" value="Glutamine Phosphoribosylpyrophosphate, subunit 1, domain 1"/>
    <property type="match status" value="1"/>
</dbReference>
<protein>
    <recommendedName>
        <fullName evidence="3">asparagine synthase (glutamine-hydrolyzing)</fullName>
        <ecNumber evidence="3">6.3.5.4</ecNumber>
    </recommendedName>
</protein>
<dbReference type="CDD" id="cd00712">
    <property type="entry name" value="AsnB"/>
    <property type="match status" value="1"/>
</dbReference>
<dbReference type="PANTHER" id="PTHR43284">
    <property type="entry name" value="ASPARAGINE SYNTHETASE (GLUTAMINE-HYDROLYZING)"/>
    <property type="match status" value="1"/>
</dbReference>
<accession>A0A6B3SX12</accession>
<dbReference type="PROSITE" id="PS51278">
    <property type="entry name" value="GATASE_TYPE_2"/>
    <property type="match status" value="1"/>
</dbReference>
<keyword evidence="4 8" id="KW-0547">Nucleotide-binding</keyword>
<dbReference type="GO" id="GO:0004066">
    <property type="term" value="F:asparagine synthase (glutamine-hydrolyzing) activity"/>
    <property type="evidence" value="ECO:0007669"/>
    <property type="project" value="UniProtKB-EC"/>
</dbReference>
<name>A0A6B3SX12_9BURK</name>
<dbReference type="Pfam" id="PF00733">
    <property type="entry name" value="Asn_synthase"/>
    <property type="match status" value="1"/>
</dbReference>
<comment type="pathway">
    <text evidence="1">Amino-acid biosynthesis; L-asparagine biosynthesis; L-asparagine from L-aspartate (L-Gln route): step 1/1.</text>
</comment>
<proteinExistence type="inferred from homology"/>
<dbReference type="Gene3D" id="3.40.50.620">
    <property type="entry name" value="HUPs"/>
    <property type="match status" value="2"/>
</dbReference>
<keyword evidence="11" id="KW-1185">Reference proteome</keyword>
<dbReference type="PANTHER" id="PTHR43284:SF1">
    <property type="entry name" value="ASPARAGINE SYNTHETASE"/>
    <property type="match status" value="1"/>
</dbReference>
<keyword evidence="6" id="KW-0315">Glutamine amidotransferase</keyword>
<evidence type="ECO:0000259" key="9">
    <source>
        <dbReference type="PROSITE" id="PS51278"/>
    </source>
</evidence>
<keyword evidence="5 8" id="KW-0067">ATP-binding</keyword>